<comment type="similarity">
    <text evidence="1">Belongs to the universal stress protein A family.</text>
</comment>
<keyword evidence="4" id="KW-1185">Reference proteome</keyword>
<dbReference type="Gene3D" id="3.40.50.620">
    <property type="entry name" value="HUPs"/>
    <property type="match status" value="1"/>
</dbReference>
<dbReference type="PRINTS" id="PR01438">
    <property type="entry name" value="UNVRSLSTRESS"/>
</dbReference>
<accession>A0A5M8QIN0</accession>
<dbReference type="InterPro" id="IPR014729">
    <property type="entry name" value="Rossmann-like_a/b/a_fold"/>
</dbReference>
<evidence type="ECO:0000259" key="2">
    <source>
        <dbReference type="Pfam" id="PF00582"/>
    </source>
</evidence>
<comment type="caution">
    <text evidence="3">The sequence shown here is derived from an EMBL/GenBank/DDBJ whole genome shotgun (WGS) entry which is preliminary data.</text>
</comment>
<proteinExistence type="inferred from homology"/>
<evidence type="ECO:0000313" key="3">
    <source>
        <dbReference type="EMBL" id="KAA6434971.1"/>
    </source>
</evidence>
<protein>
    <submittedName>
        <fullName evidence="3">Universal stress protein</fullName>
    </submittedName>
</protein>
<evidence type="ECO:0000256" key="1">
    <source>
        <dbReference type="ARBA" id="ARBA00008791"/>
    </source>
</evidence>
<gene>
    <name evidence="3" type="ORF">FQ330_04190</name>
</gene>
<dbReference type="SUPFAM" id="SSF52402">
    <property type="entry name" value="Adenine nucleotide alpha hydrolases-like"/>
    <property type="match status" value="1"/>
</dbReference>
<feature type="domain" description="UspA" evidence="2">
    <location>
        <begin position="8"/>
        <end position="141"/>
    </location>
</feature>
<organism evidence="3 4">
    <name type="scientific">Agrococcus sediminis</name>
    <dbReference type="NCBI Taxonomy" id="2599924"/>
    <lineage>
        <taxon>Bacteria</taxon>
        <taxon>Bacillati</taxon>
        <taxon>Actinomycetota</taxon>
        <taxon>Actinomycetes</taxon>
        <taxon>Micrococcales</taxon>
        <taxon>Microbacteriaceae</taxon>
        <taxon>Agrococcus</taxon>
    </lineage>
</organism>
<dbReference type="Pfam" id="PF00582">
    <property type="entry name" value="Usp"/>
    <property type="match status" value="1"/>
</dbReference>
<dbReference type="PANTHER" id="PTHR46553:SF3">
    <property type="entry name" value="ADENINE NUCLEOTIDE ALPHA HYDROLASES-LIKE SUPERFAMILY PROTEIN"/>
    <property type="match status" value="1"/>
</dbReference>
<dbReference type="OrthoDB" id="6174426at2"/>
<dbReference type="PANTHER" id="PTHR46553">
    <property type="entry name" value="ADENINE NUCLEOTIDE ALPHA HYDROLASES-LIKE SUPERFAMILY PROTEIN"/>
    <property type="match status" value="1"/>
</dbReference>
<sequence>MDERAAADRMVVGVDGSPQSVAALRYAATLATALGASIEVVTTWSYPPVADSPMLADWDPAQDAARALDATVAEAFDGDPPRSLTRAVVSGGAAKTLIERSAGSRMLVLGSRGHGGFVGLVLGSVSTACAAHAKCPVLIVH</sequence>
<name>A0A5M8QIN0_9MICO</name>
<evidence type="ECO:0000313" key="4">
    <source>
        <dbReference type="Proteomes" id="UP000323221"/>
    </source>
</evidence>
<dbReference type="EMBL" id="VOIR01000012">
    <property type="protein sequence ID" value="KAA6434971.1"/>
    <property type="molecule type" value="Genomic_DNA"/>
</dbReference>
<dbReference type="RefSeq" id="WP_128190082.1">
    <property type="nucleotide sequence ID" value="NZ_JBIVQT010000008.1"/>
</dbReference>
<dbReference type="AlphaFoldDB" id="A0A5M8QIN0"/>
<dbReference type="Proteomes" id="UP000323221">
    <property type="component" value="Unassembled WGS sequence"/>
</dbReference>
<dbReference type="InterPro" id="IPR006016">
    <property type="entry name" value="UspA"/>
</dbReference>
<reference evidence="3 4" key="1">
    <citation type="submission" date="2019-08" db="EMBL/GenBank/DDBJ databases">
        <title>Agrococcus lahaulensis sp. nov., isolated from a cold desert of the Indian Himalayas.</title>
        <authorList>
            <person name="Qu J.H."/>
        </authorList>
    </citation>
    <scope>NUCLEOTIDE SEQUENCE [LARGE SCALE GENOMIC DNA]</scope>
    <source>
        <strain evidence="3 4">NS18</strain>
    </source>
</reference>
<dbReference type="InterPro" id="IPR006015">
    <property type="entry name" value="Universal_stress_UspA"/>
</dbReference>